<dbReference type="GO" id="GO:0016787">
    <property type="term" value="F:hydrolase activity"/>
    <property type="evidence" value="ECO:0007669"/>
    <property type="project" value="UniProtKB-KW"/>
</dbReference>
<feature type="active site" description="Proton acceptor" evidence="8">
    <location>
        <position position="212"/>
    </location>
</feature>
<dbReference type="SUPFAM" id="SSF54060">
    <property type="entry name" value="His-Me finger endonucleases"/>
    <property type="match status" value="1"/>
</dbReference>
<evidence type="ECO:0000256" key="4">
    <source>
        <dbReference type="ARBA" id="ARBA00022723"/>
    </source>
</evidence>
<feature type="region of interest" description="Disordered" evidence="11">
    <location>
        <begin position="187"/>
        <end position="207"/>
    </location>
</feature>
<dbReference type="SMART" id="SM00892">
    <property type="entry name" value="Endonuclease_NS"/>
    <property type="match status" value="1"/>
</dbReference>
<feature type="binding site" evidence="9">
    <location>
        <position position="243"/>
    </location>
    <ligand>
        <name>Mg(2+)</name>
        <dbReference type="ChEBI" id="CHEBI:18420"/>
        <note>catalytic</note>
    </ligand>
</feature>
<dbReference type="InterPro" id="IPR001604">
    <property type="entry name" value="Endo_G_ENPP1-like_dom"/>
</dbReference>
<evidence type="ECO:0000313" key="16">
    <source>
        <dbReference type="Proteomes" id="UP000184474"/>
    </source>
</evidence>
<feature type="compositionally biased region" description="Polar residues" evidence="11">
    <location>
        <begin position="61"/>
        <end position="70"/>
    </location>
</feature>
<reference evidence="16" key="1">
    <citation type="submission" date="2016-11" db="EMBL/GenBank/DDBJ databases">
        <authorList>
            <person name="Varghese N."/>
            <person name="Submissions S."/>
        </authorList>
    </citation>
    <scope>NUCLEOTIDE SEQUENCE [LARGE SCALE GENOMIC DNA]</scope>
    <source>
        <strain evidence="16">DSM 26134</strain>
    </source>
</reference>
<dbReference type="InterPro" id="IPR044925">
    <property type="entry name" value="His-Me_finger_sf"/>
</dbReference>
<sequence length="357" mass="40799">MAKAKKASTAKSKKGNEGGNQPFVILIILVLIGISIYGLQHFSTVSNFEPITLDWKYTQKNEPTTTTSTKNKPREVKKESGQTKPSERKSEKKEATPPPIPSKTEKEQPVETVQPNEDLPTYTNTDQYYFSRSFDFAWPSYTQDDQIIEHEFYTLKYNEKTEQADWVAYKLTAANLKNARFKRKDNFRADPAVQTKSAHPDDYKGSGYDRGHLAPAADFTWDENALSETFYMSNMSPQAPGFNRGIWKKLEEHVRDWAMDNQEVFVVTGPIYTEKGSKIGKNKVVIPDGYYKVILELNGNEVKAIAFLMENEKSSIGLYEYAMSIDDLEKKTGMDFFPSIPDDLEDQIESQYNYAAW</sequence>
<keyword evidence="7" id="KW-0460">Magnesium</keyword>
<evidence type="ECO:0000256" key="11">
    <source>
        <dbReference type="SAM" id="MobiDB-lite"/>
    </source>
</evidence>
<feature type="region of interest" description="Disordered" evidence="11">
    <location>
        <begin position="61"/>
        <end position="122"/>
    </location>
</feature>
<dbReference type="EC" id="3.1.30.-" evidence="10"/>
<dbReference type="InterPro" id="IPR044929">
    <property type="entry name" value="DNA/RNA_non-sp_Endonuclease_sf"/>
</dbReference>
<keyword evidence="16" id="KW-1185">Reference proteome</keyword>
<evidence type="ECO:0000256" key="12">
    <source>
        <dbReference type="SAM" id="Phobius"/>
    </source>
</evidence>
<dbReference type="InterPro" id="IPR018524">
    <property type="entry name" value="DNA/RNA_endonuclease_AS"/>
</dbReference>
<dbReference type="GO" id="GO:0046872">
    <property type="term" value="F:metal ion binding"/>
    <property type="evidence" value="ECO:0007669"/>
    <property type="project" value="UniProtKB-KW"/>
</dbReference>
<evidence type="ECO:0000256" key="1">
    <source>
        <dbReference type="ARBA" id="ARBA00001946"/>
    </source>
</evidence>
<dbReference type="AlphaFoldDB" id="A0A1M6K0F6"/>
<dbReference type="PROSITE" id="PS01070">
    <property type="entry name" value="NUCLEASE_NON_SPEC"/>
    <property type="match status" value="1"/>
</dbReference>
<keyword evidence="4 9" id="KW-0479">Metal-binding</keyword>
<keyword evidence="3 10" id="KW-0540">Nuclease</keyword>
<feature type="domain" description="ENPP1-3/EXOG-like endonuclease/phosphodiesterase" evidence="13">
    <location>
        <begin position="150"/>
        <end position="343"/>
    </location>
</feature>
<keyword evidence="12" id="KW-1133">Transmembrane helix</keyword>
<evidence type="ECO:0000313" key="15">
    <source>
        <dbReference type="EMBL" id="SHJ52342.1"/>
    </source>
</evidence>
<dbReference type="EMBL" id="FRAA01000001">
    <property type="protein sequence ID" value="SHJ52342.1"/>
    <property type="molecule type" value="Genomic_DNA"/>
</dbReference>
<evidence type="ECO:0000259" key="13">
    <source>
        <dbReference type="SMART" id="SM00477"/>
    </source>
</evidence>
<evidence type="ECO:0000256" key="5">
    <source>
        <dbReference type="ARBA" id="ARBA00022759"/>
    </source>
</evidence>
<evidence type="ECO:0000256" key="3">
    <source>
        <dbReference type="ARBA" id="ARBA00022722"/>
    </source>
</evidence>
<evidence type="ECO:0000256" key="10">
    <source>
        <dbReference type="RuleBase" id="RU366055"/>
    </source>
</evidence>
<feature type="compositionally biased region" description="Polar residues" evidence="11">
    <location>
        <begin position="111"/>
        <end position="122"/>
    </location>
</feature>
<dbReference type="RefSeq" id="WP_073118940.1">
    <property type="nucleotide sequence ID" value="NZ_FRAA01000001.1"/>
</dbReference>
<evidence type="ECO:0000256" key="6">
    <source>
        <dbReference type="ARBA" id="ARBA00022801"/>
    </source>
</evidence>
<dbReference type="PANTHER" id="PTHR13966:SF5">
    <property type="entry name" value="ENDONUCLEASE G, MITOCHONDRIAL"/>
    <property type="match status" value="1"/>
</dbReference>
<organism evidence="15 16">
    <name type="scientific">Reichenbachiella agariperforans</name>
    <dbReference type="NCBI Taxonomy" id="156994"/>
    <lineage>
        <taxon>Bacteria</taxon>
        <taxon>Pseudomonadati</taxon>
        <taxon>Bacteroidota</taxon>
        <taxon>Cytophagia</taxon>
        <taxon>Cytophagales</taxon>
        <taxon>Reichenbachiellaceae</taxon>
        <taxon>Reichenbachiella</taxon>
    </lineage>
</organism>
<comment type="cofactor">
    <cofactor evidence="1 10">
        <name>Mg(2+)</name>
        <dbReference type="ChEBI" id="CHEBI:18420"/>
    </cofactor>
</comment>
<keyword evidence="12" id="KW-0472">Membrane</keyword>
<feature type="compositionally biased region" description="Basic and acidic residues" evidence="11">
    <location>
        <begin position="198"/>
        <end position="207"/>
    </location>
</feature>
<gene>
    <name evidence="15" type="ORF">SAMN04488028_101395</name>
</gene>
<evidence type="ECO:0000256" key="7">
    <source>
        <dbReference type="ARBA" id="ARBA00022842"/>
    </source>
</evidence>
<dbReference type="GO" id="GO:0003676">
    <property type="term" value="F:nucleic acid binding"/>
    <property type="evidence" value="ECO:0007669"/>
    <property type="project" value="InterPro"/>
</dbReference>
<accession>A0A1M6K0F6</accession>
<proteinExistence type="inferred from homology"/>
<dbReference type="Pfam" id="PF01223">
    <property type="entry name" value="Endonuclease_NS"/>
    <property type="match status" value="1"/>
</dbReference>
<dbReference type="SMART" id="SM00477">
    <property type="entry name" value="NUC"/>
    <property type="match status" value="1"/>
</dbReference>
<dbReference type="CDD" id="cd00091">
    <property type="entry name" value="NUC"/>
    <property type="match status" value="1"/>
</dbReference>
<protein>
    <recommendedName>
        <fullName evidence="10">Endonuclease</fullName>
        <ecNumber evidence="10">3.1.30.-</ecNumber>
    </recommendedName>
</protein>
<dbReference type="PANTHER" id="PTHR13966">
    <property type="entry name" value="ENDONUCLEASE RELATED"/>
    <property type="match status" value="1"/>
</dbReference>
<dbReference type="InterPro" id="IPR020821">
    <property type="entry name" value="ENPP1-3/EXOG-like_nuc-like"/>
</dbReference>
<dbReference type="GO" id="GO:0004519">
    <property type="term" value="F:endonuclease activity"/>
    <property type="evidence" value="ECO:0007669"/>
    <property type="project" value="UniProtKB-UniRule"/>
</dbReference>
<feature type="compositionally biased region" description="Basic and acidic residues" evidence="11">
    <location>
        <begin position="72"/>
        <end position="95"/>
    </location>
</feature>
<evidence type="ECO:0000256" key="2">
    <source>
        <dbReference type="ARBA" id="ARBA00010052"/>
    </source>
</evidence>
<evidence type="ECO:0000256" key="8">
    <source>
        <dbReference type="PIRSR" id="PIRSR640255-1"/>
    </source>
</evidence>
<dbReference type="InterPro" id="IPR040255">
    <property type="entry name" value="Non-specific_endonuclease"/>
</dbReference>
<dbReference type="Proteomes" id="UP000184474">
    <property type="component" value="Unassembled WGS sequence"/>
</dbReference>
<name>A0A1M6K0F6_REIAG</name>
<comment type="similarity">
    <text evidence="2 10">Belongs to the DNA/RNA non-specific endonuclease family.</text>
</comment>
<feature type="transmembrane region" description="Helical" evidence="12">
    <location>
        <begin position="21"/>
        <end position="39"/>
    </location>
</feature>
<dbReference type="STRING" id="156994.SAMN04488028_101395"/>
<keyword evidence="12" id="KW-0812">Transmembrane</keyword>
<evidence type="ECO:0000259" key="14">
    <source>
        <dbReference type="SMART" id="SM00892"/>
    </source>
</evidence>
<dbReference type="Gene3D" id="3.40.570.10">
    <property type="entry name" value="Extracellular Endonuclease, subunit A"/>
    <property type="match status" value="1"/>
</dbReference>
<keyword evidence="6 10" id="KW-0378">Hydrolase</keyword>
<evidence type="ECO:0000256" key="9">
    <source>
        <dbReference type="PIRSR" id="PIRSR640255-2"/>
    </source>
</evidence>
<feature type="domain" description="DNA/RNA non-specific endonuclease/pyrophosphatase/phosphodiesterase" evidence="14">
    <location>
        <begin position="149"/>
        <end position="343"/>
    </location>
</feature>
<keyword evidence="5 10" id="KW-0255">Endonuclease</keyword>